<feature type="domain" description="Novel STAND NTPase 1" evidence="3">
    <location>
        <begin position="94"/>
        <end position="467"/>
    </location>
</feature>
<feature type="region of interest" description="Disordered" evidence="2">
    <location>
        <begin position="169"/>
        <end position="198"/>
    </location>
</feature>
<organism evidence="4 5">
    <name type="scientific">Ornithinimicrobium kibberense</name>
    <dbReference type="NCBI Taxonomy" id="282060"/>
    <lineage>
        <taxon>Bacteria</taxon>
        <taxon>Bacillati</taxon>
        <taxon>Actinomycetota</taxon>
        <taxon>Actinomycetes</taxon>
        <taxon>Micrococcales</taxon>
        <taxon>Ornithinimicrobiaceae</taxon>
        <taxon>Ornithinimicrobium</taxon>
    </lineage>
</organism>
<dbReference type="Gene3D" id="2.130.10.10">
    <property type="entry name" value="YVTN repeat-like/Quinoprotein amine dehydrogenase"/>
    <property type="match status" value="3"/>
</dbReference>
<dbReference type="EMBL" id="JBHMAX010000028">
    <property type="protein sequence ID" value="MFB9733321.1"/>
    <property type="molecule type" value="Genomic_DNA"/>
</dbReference>
<dbReference type="RefSeq" id="WP_141338646.1">
    <property type="nucleotide sequence ID" value="NZ_JBHMAX010000028.1"/>
</dbReference>
<comment type="caution">
    <text evidence="4">The sequence shown here is derived from an EMBL/GenBank/DDBJ whole genome shotgun (WGS) entry which is preliminary data.</text>
</comment>
<dbReference type="InterPro" id="IPR001387">
    <property type="entry name" value="Cro/C1-type_HTH"/>
</dbReference>
<dbReference type="Proteomes" id="UP001589613">
    <property type="component" value="Unassembled WGS sequence"/>
</dbReference>
<dbReference type="InterPro" id="IPR011043">
    <property type="entry name" value="Gal_Oxase/kelch_b-propeller"/>
</dbReference>
<reference evidence="4 5" key="1">
    <citation type="submission" date="2024-09" db="EMBL/GenBank/DDBJ databases">
        <authorList>
            <person name="Sun Q."/>
            <person name="Mori K."/>
        </authorList>
    </citation>
    <scope>NUCLEOTIDE SEQUENCE [LARGE SCALE GENOMIC DNA]</scope>
    <source>
        <strain evidence="4 5">JCM 12763</strain>
    </source>
</reference>
<dbReference type="Pfam" id="PF00400">
    <property type="entry name" value="WD40"/>
    <property type="match status" value="2"/>
</dbReference>
<dbReference type="PANTHER" id="PTHR19879:SF9">
    <property type="entry name" value="TRANSCRIPTION INITIATION FACTOR TFIID SUBUNIT 5"/>
    <property type="match status" value="1"/>
</dbReference>
<dbReference type="InterPro" id="IPR001680">
    <property type="entry name" value="WD40_rpt"/>
</dbReference>
<name>A0ABV5V669_9MICO</name>
<evidence type="ECO:0000256" key="1">
    <source>
        <dbReference type="PROSITE-ProRule" id="PRU00221"/>
    </source>
</evidence>
<gene>
    <name evidence="4" type="ORF">ACFFN0_14835</name>
</gene>
<dbReference type="SUPFAM" id="SSF50978">
    <property type="entry name" value="WD40 repeat-like"/>
    <property type="match status" value="1"/>
</dbReference>
<dbReference type="SUPFAM" id="SSF52540">
    <property type="entry name" value="P-loop containing nucleoside triphosphate hydrolases"/>
    <property type="match status" value="1"/>
</dbReference>
<keyword evidence="1" id="KW-0853">WD repeat</keyword>
<dbReference type="Pfam" id="PF20703">
    <property type="entry name" value="nSTAND1"/>
    <property type="match status" value="1"/>
</dbReference>
<dbReference type="InterPro" id="IPR049052">
    <property type="entry name" value="nSTAND1"/>
</dbReference>
<protein>
    <submittedName>
        <fullName evidence="4">AAA family ATPase</fullName>
    </submittedName>
</protein>
<dbReference type="InterPro" id="IPR015943">
    <property type="entry name" value="WD40/YVTN_repeat-like_dom_sf"/>
</dbReference>
<dbReference type="InterPro" id="IPR027417">
    <property type="entry name" value="P-loop_NTPase"/>
</dbReference>
<sequence length="1284" mass="135160">MSRAPDSMASFAGDLSELRRRAGRSVRDVARATGVPSATLGGYFAGRHLPPANRPEVLEGVLRECQVPEAERSAWHRRLQDLHEQRRQVVTRTPYPGLRPFGAEEHDLFFGREELLDRLLTLVQTAAGTTPHLVTVVGPSGSGKSSLLRAGLQPALGAEGCTVLTPTQAGERGSGWVEGAAGTDPGGGPDATDRGGRGGGAVGRVLVVDQLEELWTHPDLRARAEELVADLTAWAAASPGRVVVLGLRADFYGEAMTLPGLAQALQHHQLLVEPLRLPEMRSAIEGPARQVGLVLEQGLAELILADVRPDTVGSVLPHLAHVLDTMWRSSDRRALTVAGYRDAGGFEGAIRQSAEEVLASLPADRRDLAMTLLLRMVTTAPAQGWTRRLVPLEELLAAAPEARAVLDRLVEGRLVVVRTDDATLSHESLVGAWPRLREAVDARRGDLARREAVERAARDWDAAGRGEDHLLRGSRLQAVDEWRSTAQDPLTPLQEDYVTASRELAARMADEQAARRRRSRAVSAVLALLLVATTVASLVALRWWDRAKDERDQAQSRQMAVAAESLRDRDPLLSRQLALAAFRTAPTREGRSALLDATTTPVLGDWADPEGAVLDRAVPLPDGEHLVLAGSAGGVVVVRHAEGGTGAWEVVARLRDVVEGVEAPSVVRLAAHPDRPWVVVGGTAVPEGAQEGTGTGEPMLAVLDLTDPTGPVAHRLEVPAPPTAMTFADAGRTLVVAADGVLHRYAVGAGRGGSAAADDRQAPVDAQPLEGTTDVGVLVEALGAGDDGQVLAAAGADGTVSVWQVGPGSGELEEVGALDTGRDLFDLDVSADGTAVAAVGRSGLVHWIEVAGDGLEETHRPYGSDTNLFAVHIDDGSGLLAAAGWDGQVSLWRLGQDGPVTESPSLVLPSPRPVFDVAVAQGRWLFTTMGGTTYTWDSQGSALPRLAGNVFTVAASAGGDRWLTATGPPDGAVQVWDAWRPHAPRLLHTLRPDGGDTSTGTGAVSHDGSVVATGTTEGRVVVWRLEGSTSEVVVDLPVSDGGIPVVLLTHDAERLVAVGRDGRVAVVGLTGQERGRLLDEVTVPGEVFTVAVREDGLLAVPDGTGEVRLVHVDDPQRTLGRIGTGLTVYGADFSPDGTTLVLAASDERVHLYDVSDPARPTAAGDPLSGPSAIPNGVRFAPDGQRLAAAVDEGEAWLWTRGADGWRPTEVLGAGLVNLQDVAWSSDGTVLLGGGLSGRTRLWLTDVDLATTSVCGAVQQDVTREEWEGLLPGTGYRPPCAVGDP</sequence>
<dbReference type="SUPFAM" id="SSF50965">
    <property type="entry name" value="Galactose oxidase, central domain"/>
    <property type="match status" value="1"/>
</dbReference>
<dbReference type="SUPFAM" id="SSF50960">
    <property type="entry name" value="TolB, C-terminal domain"/>
    <property type="match status" value="1"/>
</dbReference>
<feature type="repeat" description="WD" evidence="1">
    <location>
        <begin position="779"/>
        <end position="805"/>
    </location>
</feature>
<dbReference type="PROSITE" id="PS50082">
    <property type="entry name" value="WD_REPEATS_2"/>
    <property type="match status" value="1"/>
</dbReference>
<dbReference type="Pfam" id="PF13560">
    <property type="entry name" value="HTH_31"/>
    <property type="match status" value="1"/>
</dbReference>
<accession>A0ABV5V669</accession>
<proteinExistence type="predicted"/>
<dbReference type="InterPro" id="IPR036322">
    <property type="entry name" value="WD40_repeat_dom_sf"/>
</dbReference>
<dbReference type="CDD" id="cd00093">
    <property type="entry name" value="HTH_XRE"/>
    <property type="match status" value="1"/>
</dbReference>
<dbReference type="PANTHER" id="PTHR19879">
    <property type="entry name" value="TRANSCRIPTION INITIATION FACTOR TFIID"/>
    <property type="match status" value="1"/>
</dbReference>
<dbReference type="SMART" id="SM00320">
    <property type="entry name" value="WD40"/>
    <property type="match status" value="11"/>
</dbReference>
<evidence type="ECO:0000256" key="2">
    <source>
        <dbReference type="SAM" id="MobiDB-lite"/>
    </source>
</evidence>
<evidence type="ECO:0000313" key="5">
    <source>
        <dbReference type="Proteomes" id="UP001589613"/>
    </source>
</evidence>
<evidence type="ECO:0000313" key="4">
    <source>
        <dbReference type="EMBL" id="MFB9733321.1"/>
    </source>
</evidence>
<keyword evidence="5" id="KW-1185">Reference proteome</keyword>
<evidence type="ECO:0000259" key="3">
    <source>
        <dbReference type="Pfam" id="PF20703"/>
    </source>
</evidence>